<gene>
    <name evidence="2" type="ORF">IAA84_13805</name>
</gene>
<reference evidence="2" key="2">
    <citation type="journal article" date="2021" name="PeerJ">
        <title>Extensive microbial diversity within the chicken gut microbiome revealed by metagenomics and culture.</title>
        <authorList>
            <person name="Gilroy R."/>
            <person name="Ravi A."/>
            <person name="Getino M."/>
            <person name="Pursley I."/>
            <person name="Horton D.L."/>
            <person name="Alikhan N.F."/>
            <person name="Baker D."/>
            <person name="Gharbi K."/>
            <person name="Hall N."/>
            <person name="Watson M."/>
            <person name="Adriaenssens E.M."/>
            <person name="Foster-Nyarko E."/>
            <person name="Jarju S."/>
            <person name="Secka A."/>
            <person name="Antonio M."/>
            <person name="Oren A."/>
            <person name="Chaudhuri R.R."/>
            <person name="La Ragione R."/>
            <person name="Hildebrand F."/>
            <person name="Pallen M.J."/>
        </authorList>
    </citation>
    <scope>NUCLEOTIDE SEQUENCE</scope>
    <source>
        <strain evidence="2">13766</strain>
    </source>
</reference>
<feature type="compositionally biased region" description="Basic and acidic residues" evidence="1">
    <location>
        <begin position="88"/>
        <end position="100"/>
    </location>
</feature>
<feature type="region of interest" description="Disordered" evidence="1">
    <location>
        <begin position="55"/>
        <end position="75"/>
    </location>
</feature>
<dbReference type="Proteomes" id="UP000824140">
    <property type="component" value="Unassembled WGS sequence"/>
</dbReference>
<comment type="caution">
    <text evidence="2">The sequence shown here is derived from an EMBL/GenBank/DDBJ whole genome shotgun (WGS) entry which is preliminary data.</text>
</comment>
<name>A0A9D1G326_9FIRM</name>
<dbReference type="EMBL" id="DVJN01000268">
    <property type="protein sequence ID" value="HIS94082.1"/>
    <property type="molecule type" value="Genomic_DNA"/>
</dbReference>
<evidence type="ECO:0000256" key="1">
    <source>
        <dbReference type="SAM" id="MobiDB-lite"/>
    </source>
</evidence>
<reference evidence="2" key="1">
    <citation type="submission" date="2020-10" db="EMBL/GenBank/DDBJ databases">
        <authorList>
            <person name="Gilroy R."/>
        </authorList>
    </citation>
    <scope>NUCLEOTIDE SEQUENCE</scope>
    <source>
        <strain evidence="2">13766</strain>
    </source>
</reference>
<feature type="region of interest" description="Disordered" evidence="1">
    <location>
        <begin position="81"/>
        <end position="100"/>
    </location>
</feature>
<sequence>MFSALPGAGIQRRYLRAVAKRDDIRIIWEYWLRNGNDPKYVPASMRVKVTFVSQSGTETGVSSPGNPGKFPRKRLKEKESIYSPYPLRENEENERPQERTEGWICHALARRRFSGLFTKELRGAQKGRPAQSGGGAAWNWPVSVRIRFRR</sequence>
<dbReference type="AlphaFoldDB" id="A0A9D1G326"/>
<proteinExistence type="predicted"/>
<evidence type="ECO:0000313" key="2">
    <source>
        <dbReference type="EMBL" id="HIS94082.1"/>
    </source>
</evidence>
<evidence type="ECO:0000313" key="3">
    <source>
        <dbReference type="Proteomes" id="UP000824140"/>
    </source>
</evidence>
<accession>A0A9D1G326</accession>
<organism evidence="2 3">
    <name type="scientific">Candidatus Alectryocaccomicrobium excrementavium</name>
    <dbReference type="NCBI Taxonomy" id="2840668"/>
    <lineage>
        <taxon>Bacteria</taxon>
        <taxon>Bacillati</taxon>
        <taxon>Bacillota</taxon>
        <taxon>Clostridia</taxon>
        <taxon>Candidatus Alectryocaccomicrobium</taxon>
    </lineage>
</organism>
<feature type="compositionally biased region" description="Polar residues" evidence="1">
    <location>
        <begin position="55"/>
        <end position="65"/>
    </location>
</feature>
<protein>
    <submittedName>
        <fullName evidence="2">Uncharacterized protein</fullName>
    </submittedName>
</protein>